<evidence type="ECO:0000256" key="1">
    <source>
        <dbReference type="SAM" id="MobiDB-lite"/>
    </source>
</evidence>
<name>A0ABU1PTY7_9PSEU</name>
<comment type="caution">
    <text evidence="2">The sequence shown here is derived from an EMBL/GenBank/DDBJ whole genome shotgun (WGS) entry which is preliminary data.</text>
</comment>
<protein>
    <submittedName>
        <fullName evidence="2">Uncharacterized protein</fullName>
    </submittedName>
</protein>
<feature type="region of interest" description="Disordered" evidence="1">
    <location>
        <begin position="32"/>
        <end position="85"/>
    </location>
</feature>
<dbReference type="EMBL" id="JAVDSG010000001">
    <property type="protein sequence ID" value="MDR6594112.1"/>
    <property type="molecule type" value="Genomic_DNA"/>
</dbReference>
<evidence type="ECO:0000313" key="3">
    <source>
        <dbReference type="Proteomes" id="UP001268819"/>
    </source>
</evidence>
<accession>A0ABU1PTY7</accession>
<feature type="region of interest" description="Disordered" evidence="1">
    <location>
        <begin position="1"/>
        <end position="20"/>
    </location>
</feature>
<keyword evidence="3" id="KW-1185">Reference proteome</keyword>
<sequence length="85" mass="9206">MSGSGHHPPATARVRVRRRPAGVEVTALRFPHRGFDPDASGERGRLPYRTGLPTQGNPACRPSPVPARPRAGTGLFRNRSTPKET</sequence>
<feature type="compositionally biased region" description="Basic and acidic residues" evidence="1">
    <location>
        <begin position="33"/>
        <end position="45"/>
    </location>
</feature>
<reference evidence="2 3" key="1">
    <citation type="submission" date="2023-07" db="EMBL/GenBank/DDBJ databases">
        <title>Sequencing the genomes of 1000 actinobacteria strains.</title>
        <authorList>
            <person name="Klenk H.-P."/>
        </authorList>
    </citation>
    <scope>NUCLEOTIDE SEQUENCE [LARGE SCALE GENOMIC DNA]</scope>
    <source>
        <strain evidence="2 3">DSM 43749</strain>
    </source>
</reference>
<dbReference type="Proteomes" id="UP001268819">
    <property type="component" value="Unassembled WGS sequence"/>
</dbReference>
<evidence type="ECO:0000313" key="2">
    <source>
        <dbReference type="EMBL" id="MDR6594112.1"/>
    </source>
</evidence>
<proteinExistence type="predicted"/>
<dbReference type="RefSeq" id="WP_344960150.1">
    <property type="nucleotide sequence ID" value="NZ_BAAAXB010000001.1"/>
</dbReference>
<gene>
    <name evidence="2" type="ORF">J2S66_002496</name>
</gene>
<organism evidence="2 3">
    <name type="scientific">Saccharothrix longispora</name>
    <dbReference type="NCBI Taxonomy" id="33920"/>
    <lineage>
        <taxon>Bacteria</taxon>
        <taxon>Bacillati</taxon>
        <taxon>Actinomycetota</taxon>
        <taxon>Actinomycetes</taxon>
        <taxon>Pseudonocardiales</taxon>
        <taxon>Pseudonocardiaceae</taxon>
        <taxon>Saccharothrix</taxon>
    </lineage>
</organism>